<evidence type="ECO:0000313" key="1">
    <source>
        <dbReference type="EMBL" id="SNS69934.1"/>
    </source>
</evidence>
<gene>
    <name evidence="1" type="ORF">SAMN06265355_12529</name>
</gene>
<proteinExistence type="predicted"/>
<dbReference type="Proteomes" id="UP000198420">
    <property type="component" value="Unassembled WGS sequence"/>
</dbReference>
<name>A0A239GPC5_9ACTN</name>
<organism evidence="1 2">
    <name type="scientific">Actinomadura mexicana</name>
    <dbReference type="NCBI Taxonomy" id="134959"/>
    <lineage>
        <taxon>Bacteria</taxon>
        <taxon>Bacillati</taxon>
        <taxon>Actinomycetota</taxon>
        <taxon>Actinomycetes</taxon>
        <taxon>Streptosporangiales</taxon>
        <taxon>Thermomonosporaceae</taxon>
        <taxon>Actinomadura</taxon>
    </lineage>
</organism>
<sequence>MDTPVNPADQALARLREDFQGHRIWRATRYDGRLGDWVATLHDPKAGIDPTVICNTADELRRALTNELSRAACRPTPDARKWVRR</sequence>
<accession>A0A239GPC5</accession>
<evidence type="ECO:0000313" key="2">
    <source>
        <dbReference type="Proteomes" id="UP000198420"/>
    </source>
</evidence>
<dbReference type="EMBL" id="FZNP01000025">
    <property type="protein sequence ID" value="SNS69934.1"/>
    <property type="molecule type" value="Genomic_DNA"/>
</dbReference>
<reference evidence="2" key="1">
    <citation type="submission" date="2017-06" db="EMBL/GenBank/DDBJ databases">
        <authorList>
            <person name="Varghese N."/>
            <person name="Submissions S."/>
        </authorList>
    </citation>
    <scope>NUCLEOTIDE SEQUENCE [LARGE SCALE GENOMIC DNA]</scope>
    <source>
        <strain evidence="2">DSM 44485</strain>
    </source>
</reference>
<protein>
    <submittedName>
        <fullName evidence="1">Uncharacterized protein</fullName>
    </submittedName>
</protein>
<dbReference type="AlphaFoldDB" id="A0A239GPC5"/>
<keyword evidence="2" id="KW-1185">Reference proteome</keyword>